<comment type="caution">
    <text evidence="2">The sequence shown here is derived from an EMBL/GenBank/DDBJ whole genome shotgun (WGS) entry which is preliminary data.</text>
</comment>
<evidence type="ECO:0008006" key="4">
    <source>
        <dbReference type="Google" id="ProtNLM"/>
    </source>
</evidence>
<dbReference type="Proteomes" id="UP001219956">
    <property type="component" value="Unassembled WGS sequence"/>
</dbReference>
<keyword evidence="3" id="KW-1185">Reference proteome</keyword>
<evidence type="ECO:0000256" key="1">
    <source>
        <dbReference type="SAM" id="SignalP"/>
    </source>
</evidence>
<dbReference type="EMBL" id="JAQQLF010000030">
    <property type="protein sequence ID" value="MDC7719030.1"/>
    <property type="molecule type" value="Genomic_DNA"/>
</dbReference>
<proteinExistence type="predicted"/>
<name>A0ABT5J3B4_9NEIS</name>
<feature type="signal peptide" evidence="1">
    <location>
        <begin position="1"/>
        <end position="20"/>
    </location>
</feature>
<dbReference type="RefSeq" id="WP_272753225.1">
    <property type="nucleotide sequence ID" value="NZ_JAQQLF010000030.1"/>
</dbReference>
<feature type="chain" id="PRO_5046468932" description="Lipoprotein" evidence="1">
    <location>
        <begin position="21"/>
        <end position="236"/>
    </location>
</feature>
<evidence type="ECO:0000313" key="2">
    <source>
        <dbReference type="EMBL" id="MDC7719030.1"/>
    </source>
</evidence>
<protein>
    <recommendedName>
        <fullName evidence="4">Lipoprotein</fullName>
    </recommendedName>
</protein>
<gene>
    <name evidence="2" type="ORF">PQU95_17650</name>
</gene>
<evidence type="ECO:0000313" key="3">
    <source>
        <dbReference type="Proteomes" id="UP001219956"/>
    </source>
</evidence>
<accession>A0ABT5J3B4</accession>
<reference evidence="2 3" key="1">
    <citation type="submission" date="2023-01" db="EMBL/GenBank/DDBJ databases">
        <title>Novel species of the genus Vogesella isolated from rivers.</title>
        <authorList>
            <person name="Lu H."/>
        </authorList>
    </citation>
    <scope>NUCLEOTIDE SEQUENCE [LARGE SCALE GENOMIC DNA]</scope>
    <source>
        <strain evidence="2 3">DC21W</strain>
    </source>
</reference>
<keyword evidence="1" id="KW-0732">Signal</keyword>
<sequence>MKKTTLMTSLLLAWCGYALAEPLTFGWLESGPARRQKFEKHFLRGDTLQQFAVGKKQVTLPAGSWVISQVHTYAPDMPQAGRDDAGGATADAALGLQDPQSGDRIYLQTLISPPSSRIWLASLSDSCRDASQAKDGTVVYQQQLDSKQTDRQSCVTVSGRKAVDQASGEARLVLTTSVMESRDGDYLAYFHTRTVALPAGQASDLAALDKPTRAFIASQLRWGVALKADIARRMGW</sequence>
<organism evidence="2 3">
    <name type="scientific">Vogesella aquatica</name>
    <dbReference type="NCBI Taxonomy" id="2984206"/>
    <lineage>
        <taxon>Bacteria</taxon>
        <taxon>Pseudomonadati</taxon>
        <taxon>Pseudomonadota</taxon>
        <taxon>Betaproteobacteria</taxon>
        <taxon>Neisseriales</taxon>
        <taxon>Chromobacteriaceae</taxon>
        <taxon>Vogesella</taxon>
    </lineage>
</organism>